<dbReference type="PRINTS" id="PR00040">
    <property type="entry name" value="HTHMERR"/>
</dbReference>
<protein>
    <submittedName>
        <fullName evidence="6">MerR family transcriptional regulator</fullName>
    </submittedName>
</protein>
<dbReference type="Gene3D" id="1.10.490.50">
    <property type="entry name" value="Antibiotic binding domain of TipA-like multidrug resistance regulators"/>
    <property type="match status" value="1"/>
</dbReference>
<dbReference type="PANTHER" id="PTHR30204">
    <property type="entry name" value="REDOX-CYCLING DRUG-SENSING TRANSCRIPTIONAL ACTIVATOR SOXR"/>
    <property type="match status" value="1"/>
</dbReference>
<organism evidence="6 7">
    <name type="scientific">Streptomyces luteireticuli</name>
    <dbReference type="NCBI Taxonomy" id="173858"/>
    <lineage>
        <taxon>Bacteria</taxon>
        <taxon>Bacillati</taxon>
        <taxon>Actinomycetota</taxon>
        <taxon>Actinomycetes</taxon>
        <taxon>Kitasatosporales</taxon>
        <taxon>Streptomycetaceae</taxon>
        <taxon>Streptomyces</taxon>
    </lineage>
</organism>
<evidence type="ECO:0000256" key="1">
    <source>
        <dbReference type="ARBA" id="ARBA00023015"/>
    </source>
</evidence>
<dbReference type="Proteomes" id="UP001500879">
    <property type="component" value="Unassembled WGS sequence"/>
</dbReference>
<keyword evidence="3" id="KW-0010">Activator</keyword>
<keyword evidence="2" id="KW-0238">DNA-binding</keyword>
<dbReference type="InterPro" id="IPR000551">
    <property type="entry name" value="MerR-type_HTH_dom"/>
</dbReference>
<comment type="caution">
    <text evidence="6">The sequence shown here is derived from an EMBL/GenBank/DDBJ whole genome shotgun (WGS) entry which is preliminary data.</text>
</comment>
<dbReference type="SUPFAM" id="SSF46955">
    <property type="entry name" value="Putative DNA-binding domain"/>
    <property type="match status" value="1"/>
</dbReference>
<feature type="domain" description="HTH merR-type" evidence="5">
    <location>
        <begin position="16"/>
        <end position="85"/>
    </location>
</feature>
<dbReference type="SMART" id="SM00422">
    <property type="entry name" value="HTH_MERR"/>
    <property type="match status" value="1"/>
</dbReference>
<sequence>MGPEGPAPVMGGGAMAWSIADVARMSGVTSRTLRHYDETGLLPPAWIGNNGHRYYEEADLLRLQQILVMRELGVGLREIRAVLDSRADRVAVLREHHRRLLEERDRLETLARTVGRTIAELEEGKDGKGMTEISSPENLFEGFDWSSRSDEVRERWPEHWEQSRRAVEAMTASDTEQWQREVTAQMIRFAEFMAAGTPVDDPAVQAEVDAHYRGVCRFWTPDAEAYKGLGQHYVDEPEFRANYDRIAEGLAGYQRDAMVVYADVRLG</sequence>
<evidence type="ECO:0000313" key="6">
    <source>
        <dbReference type="EMBL" id="GAA0414249.1"/>
    </source>
</evidence>
<dbReference type="Pfam" id="PF07739">
    <property type="entry name" value="TipAS"/>
    <property type="match status" value="1"/>
</dbReference>
<dbReference type="InterPro" id="IPR012925">
    <property type="entry name" value="TipAS_dom"/>
</dbReference>
<keyword evidence="7" id="KW-1185">Reference proteome</keyword>
<gene>
    <name evidence="6" type="ORF">GCM10010357_39340</name>
</gene>
<name>A0ABN0YX14_9ACTN</name>
<proteinExistence type="predicted"/>
<keyword evidence="1" id="KW-0805">Transcription regulation</keyword>
<evidence type="ECO:0000256" key="4">
    <source>
        <dbReference type="ARBA" id="ARBA00023163"/>
    </source>
</evidence>
<evidence type="ECO:0000256" key="2">
    <source>
        <dbReference type="ARBA" id="ARBA00023125"/>
    </source>
</evidence>
<evidence type="ECO:0000256" key="3">
    <source>
        <dbReference type="ARBA" id="ARBA00023159"/>
    </source>
</evidence>
<dbReference type="EMBL" id="BAAABX010000044">
    <property type="protein sequence ID" value="GAA0414249.1"/>
    <property type="molecule type" value="Genomic_DNA"/>
</dbReference>
<dbReference type="InterPro" id="IPR047057">
    <property type="entry name" value="MerR_fam"/>
</dbReference>
<dbReference type="Gene3D" id="1.10.1660.10">
    <property type="match status" value="1"/>
</dbReference>
<dbReference type="PROSITE" id="PS50937">
    <property type="entry name" value="HTH_MERR_2"/>
    <property type="match status" value="1"/>
</dbReference>
<evidence type="ECO:0000259" key="5">
    <source>
        <dbReference type="PROSITE" id="PS50937"/>
    </source>
</evidence>
<dbReference type="InterPro" id="IPR036244">
    <property type="entry name" value="TipA-like_antibiotic-bd"/>
</dbReference>
<dbReference type="PROSITE" id="PS00552">
    <property type="entry name" value="HTH_MERR_1"/>
    <property type="match status" value="1"/>
</dbReference>
<reference evidence="6 7" key="1">
    <citation type="journal article" date="2019" name="Int. J. Syst. Evol. Microbiol.">
        <title>The Global Catalogue of Microorganisms (GCM) 10K type strain sequencing project: providing services to taxonomists for standard genome sequencing and annotation.</title>
        <authorList>
            <consortium name="The Broad Institute Genomics Platform"/>
            <consortium name="The Broad Institute Genome Sequencing Center for Infectious Disease"/>
            <person name="Wu L."/>
            <person name="Ma J."/>
        </authorList>
    </citation>
    <scope>NUCLEOTIDE SEQUENCE [LARGE SCALE GENOMIC DNA]</scope>
    <source>
        <strain evidence="6 7">JCM 4788</strain>
    </source>
</reference>
<dbReference type="CDD" id="cd01106">
    <property type="entry name" value="HTH_TipAL-Mta"/>
    <property type="match status" value="1"/>
</dbReference>
<dbReference type="PANTHER" id="PTHR30204:SF90">
    <property type="entry name" value="HTH-TYPE TRANSCRIPTIONAL ACTIVATOR MTA"/>
    <property type="match status" value="1"/>
</dbReference>
<evidence type="ECO:0000313" key="7">
    <source>
        <dbReference type="Proteomes" id="UP001500879"/>
    </source>
</evidence>
<dbReference type="SUPFAM" id="SSF89082">
    <property type="entry name" value="Antibiotic binding domain of TipA-like multidrug resistance regulators"/>
    <property type="match status" value="1"/>
</dbReference>
<dbReference type="InterPro" id="IPR009061">
    <property type="entry name" value="DNA-bd_dom_put_sf"/>
</dbReference>
<accession>A0ABN0YX14</accession>
<dbReference type="Pfam" id="PF13411">
    <property type="entry name" value="MerR_1"/>
    <property type="match status" value="1"/>
</dbReference>
<keyword evidence="4" id="KW-0804">Transcription</keyword>